<evidence type="ECO:0000313" key="6">
    <source>
        <dbReference type="Proteomes" id="UP000051751"/>
    </source>
</evidence>
<proteinExistence type="predicted"/>
<dbReference type="EMBL" id="JQAZ01000011">
    <property type="protein sequence ID" value="KRN29856.1"/>
    <property type="molecule type" value="Genomic_DNA"/>
</dbReference>
<gene>
    <name evidence="3" type="ORF">IV38_GL000714</name>
    <name evidence="4" type="ORF">IV40_GL000564</name>
</gene>
<accession>A0A0R2FHK6</accession>
<dbReference type="Pfam" id="PF03217">
    <property type="entry name" value="SlpA"/>
    <property type="match status" value="1"/>
</dbReference>
<organism evidence="3 6">
    <name type="scientific">Lactobacillus selangorensis</name>
    <dbReference type="NCBI Taxonomy" id="81857"/>
    <lineage>
        <taxon>Bacteria</taxon>
        <taxon>Bacillati</taxon>
        <taxon>Bacillota</taxon>
        <taxon>Bacilli</taxon>
        <taxon>Lactobacillales</taxon>
        <taxon>Lactobacillaceae</taxon>
        <taxon>Lactobacillus</taxon>
    </lineage>
</organism>
<name>A0A0R2FHK6_9LACO</name>
<dbReference type="Proteomes" id="UP000051751">
    <property type="component" value="Unassembled WGS sequence"/>
</dbReference>
<dbReference type="Gene3D" id="2.60.40.10">
    <property type="entry name" value="Immunoglobulins"/>
    <property type="match status" value="1"/>
</dbReference>
<evidence type="ECO:0000313" key="5">
    <source>
        <dbReference type="Proteomes" id="UP000051645"/>
    </source>
</evidence>
<protein>
    <recommendedName>
        <fullName evidence="2">S-layer protein C-terminal domain-containing protein</fullName>
    </recommendedName>
</protein>
<evidence type="ECO:0000313" key="4">
    <source>
        <dbReference type="EMBL" id="KRN29856.1"/>
    </source>
</evidence>
<dbReference type="InterPro" id="IPR013783">
    <property type="entry name" value="Ig-like_fold"/>
</dbReference>
<dbReference type="STRING" id="81857.IV38_GL000714"/>
<feature type="signal peptide" evidence="1">
    <location>
        <begin position="1"/>
        <end position="19"/>
    </location>
</feature>
<dbReference type="EMBL" id="JQAT01000011">
    <property type="protein sequence ID" value="KRN27222.1"/>
    <property type="molecule type" value="Genomic_DNA"/>
</dbReference>
<reference evidence="5 6" key="1">
    <citation type="journal article" date="2015" name="Genome Announc.">
        <title>Expanding the biotechnology potential of lactobacilli through comparative genomics of 213 strains and associated genera.</title>
        <authorList>
            <person name="Sun Z."/>
            <person name="Harris H.M."/>
            <person name="McCann A."/>
            <person name="Guo C."/>
            <person name="Argimon S."/>
            <person name="Zhang W."/>
            <person name="Yang X."/>
            <person name="Jeffery I.B."/>
            <person name="Cooney J.C."/>
            <person name="Kagawa T.F."/>
            <person name="Liu W."/>
            <person name="Song Y."/>
            <person name="Salvetti E."/>
            <person name="Wrobel A."/>
            <person name="Rasinkangas P."/>
            <person name="Parkhill J."/>
            <person name="Rea M.C."/>
            <person name="O'Sullivan O."/>
            <person name="Ritari J."/>
            <person name="Douillard F.P."/>
            <person name="Paul Ross R."/>
            <person name="Yang R."/>
            <person name="Briner A.E."/>
            <person name="Felis G.E."/>
            <person name="de Vos W.M."/>
            <person name="Barrangou R."/>
            <person name="Klaenhammer T.R."/>
            <person name="Caufield P.W."/>
            <person name="Cui Y."/>
            <person name="Zhang H."/>
            <person name="O'Toole P.W."/>
        </authorList>
    </citation>
    <scope>NUCLEOTIDE SEQUENCE [LARGE SCALE GENOMIC DNA]</scope>
    <source>
        <strain evidence="3 6">ATCC BAA-66</strain>
        <strain evidence="4 5">DSM 13344</strain>
    </source>
</reference>
<comment type="caution">
    <text evidence="3">The sequence shown here is derived from an EMBL/GenBank/DDBJ whole genome shotgun (WGS) entry which is preliminary data.</text>
</comment>
<dbReference type="PATRIC" id="fig|81857.3.peg.718"/>
<dbReference type="InterPro" id="IPR024968">
    <property type="entry name" value="SlpA_C_lactobacillus"/>
</dbReference>
<evidence type="ECO:0000313" key="3">
    <source>
        <dbReference type="EMBL" id="KRN27222.1"/>
    </source>
</evidence>
<dbReference type="AlphaFoldDB" id="A0A0R2FHK6"/>
<sequence>MYFGVSAAALLAIAPVATAATSVNAATVNPSVTSATYDQTVQAALDASFNSSKANNSGYSLTDAQAAQLNGQQLSASDVESNPVLKDALKDSGLDSALASGYDFSASISGDTTTDEVKDTTAAEGSFKVTLSAYKDGNYNAVASKTITYTNATGSSTSTENAGAPVTGITIGTIGTTSSNPIVIANTGVAGDVVSVIKSQLKDGSALPVVFQNSTAMKEAIAKYGTPTSSNLQTWLSETAAYRVPSSKITYDLSSLNMTTSGEYAVSATATNNDGVSSTFTFYIQVVNTKISISNPDSATNATVTVADGAQVYSNDTTTTLNGQDPLAKGSVWKVQRVATLNGKIIAYDLGANQWVKASDVTTSAATTNNGYTTTDVSGVATITSGVPTKVWAEPNWTNATGKLLQNGTSWKVFKKAVYSNGDTWYNLGGNQWVNAMYVSFN</sequence>
<feature type="chain" id="PRO_5044546141" description="S-layer protein C-terminal domain-containing protein" evidence="1">
    <location>
        <begin position="20"/>
        <end position="442"/>
    </location>
</feature>
<evidence type="ECO:0000259" key="2">
    <source>
        <dbReference type="Pfam" id="PF03217"/>
    </source>
</evidence>
<evidence type="ECO:0000256" key="1">
    <source>
        <dbReference type="SAM" id="SignalP"/>
    </source>
</evidence>
<dbReference type="Proteomes" id="UP000051645">
    <property type="component" value="Unassembled WGS sequence"/>
</dbReference>
<keyword evidence="5" id="KW-1185">Reference proteome</keyword>
<keyword evidence="1" id="KW-0732">Signal</keyword>
<feature type="domain" description="S-layer protein C-terminal" evidence="2">
    <location>
        <begin position="403"/>
        <end position="436"/>
    </location>
</feature>